<feature type="region of interest" description="Disordered" evidence="1">
    <location>
        <begin position="1"/>
        <end position="54"/>
    </location>
</feature>
<gene>
    <name evidence="2" type="ORF">KCH_07330</name>
</gene>
<sequence>MLCLGGKHRRGRGVKEGRRPPGRGLSGGGGAAVRAGAAAGTRPTCGKPGGGRIRAVRRRVKIG</sequence>
<reference evidence="2 3" key="1">
    <citation type="submission" date="2014-05" db="EMBL/GenBank/DDBJ databases">
        <title>Draft Genome Sequence of Kitasatospora cheerisanensis KCTC 2395.</title>
        <authorList>
            <person name="Nam D.H."/>
        </authorList>
    </citation>
    <scope>NUCLEOTIDE SEQUENCE [LARGE SCALE GENOMIC DNA]</scope>
    <source>
        <strain evidence="2 3">KCTC 2395</strain>
    </source>
</reference>
<evidence type="ECO:0000313" key="2">
    <source>
        <dbReference type="EMBL" id="KDN87517.1"/>
    </source>
</evidence>
<feature type="compositionally biased region" description="Low complexity" evidence="1">
    <location>
        <begin position="32"/>
        <end position="43"/>
    </location>
</feature>
<dbReference type="AlphaFoldDB" id="A0A066Z1X3"/>
<evidence type="ECO:0000313" key="3">
    <source>
        <dbReference type="Proteomes" id="UP000027178"/>
    </source>
</evidence>
<dbReference type="HOGENOM" id="CLU_2879924_0_0_11"/>
<organism evidence="2 3">
    <name type="scientific">Kitasatospora cheerisanensis KCTC 2395</name>
    <dbReference type="NCBI Taxonomy" id="1348663"/>
    <lineage>
        <taxon>Bacteria</taxon>
        <taxon>Bacillati</taxon>
        <taxon>Actinomycetota</taxon>
        <taxon>Actinomycetes</taxon>
        <taxon>Kitasatosporales</taxon>
        <taxon>Streptomycetaceae</taxon>
        <taxon>Kitasatospora</taxon>
    </lineage>
</organism>
<evidence type="ECO:0000256" key="1">
    <source>
        <dbReference type="SAM" id="MobiDB-lite"/>
    </source>
</evidence>
<dbReference type="Proteomes" id="UP000027178">
    <property type="component" value="Unassembled WGS sequence"/>
</dbReference>
<comment type="caution">
    <text evidence="2">The sequence shown here is derived from an EMBL/GenBank/DDBJ whole genome shotgun (WGS) entry which is preliminary data.</text>
</comment>
<protein>
    <submittedName>
        <fullName evidence="2">Uncharacterized protein</fullName>
    </submittedName>
</protein>
<accession>A0A066Z1X3</accession>
<name>A0A066Z1X3_9ACTN</name>
<dbReference type="EMBL" id="JNBY01000033">
    <property type="protein sequence ID" value="KDN87517.1"/>
    <property type="molecule type" value="Genomic_DNA"/>
</dbReference>
<keyword evidence="3" id="KW-1185">Reference proteome</keyword>
<proteinExistence type="predicted"/>
<feature type="compositionally biased region" description="Basic residues" evidence="1">
    <location>
        <begin position="1"/>
        <end position="12"/>
    </location>
</feature>